<reference evidence="2 3" key="1">
    <citation type="journal article" date="2015" name="Stand. Genomic Sci.">
        <title>Genomic Encyclopedia of Bacterial and Archaeal Type Strains, Phase III: the genomes of soil and plant-associated and newly described type strains.</title>
        <authorList>
            <person name="Whitman W.B."/>
            <person name="Woyke T."/>
            <person name="Klenk H.P."/>
            <person name="Zhou Y."/>
            <person name="Lilburn T.G."/>
            <person name="Beck B.J."/>
            <person name="De Vos P."/>
            <person name="Vandamme P."/>
            <person name="Eisen J.A."/>
            <person name="Garrity G."/>
            <person name="Hugenholtz P."/>
            <person name="Kyrpides N.C."/>
        </authorList>
    </citation>
    <scope>NUCLEOTIDE SEQUENCE [LARGE SCALE GENOMIC DNA]</scope>
    <source>
        <strain evidence="2 3">CGMCC 1.10136</strain>
    </source>
</reference>
<comment type="caution">
    <text evidence="2">The sequence shown here is derived from an EMBL/GenBank/DDBJ whole genome shotgun (WGS) entry which is preliminary data.</text>
</comment>
<evidence type="ECO:0000313" key="3">
    <source>
        <dbReference type="Proteomes" id="UP000316471"/>
    </source>
</evidence>
<keyword evidence="1" id="KW-0732">Signal</keyword>
<dbReference type="Proteomes" id="UP000316471">
    <property type="component" value="Unassembled WGS sequence"/>
</dbReference>
<dbReference type="RefSeq" id="WP_144816017.1">
    <property type="nucleotide sequence ID" value="NZ_VLKP01000010.1"/>
</dbReference>
<keyword evidence="3" id="KW-1185">Reference proteome</keyword>
<accession>A0A562LKM3</accession>
<feature type="chain" id="PRO_5021792826" description="EF-hand domain-containing protein" evidence="1">
    <location>
        <begin position="20"/>
        <end position="100"/>
    </location>
</feature>
<evidence type="ECO:0000256" key="1">
    <source>
        <dbReference type="SAM" id="SignalP"/>
    </source>
</evidence>
<dbReference type="AlphaFoldDB" id="A0A562LKM3"/>
<sequence>MKRLLLTALLAGVVPVAFAQAAPEAPVTAPAASLADSAKTPLSESYCLRETGSRIVARQNAKGQKRCNGMPGRAYTREDLDRTGQVDIADALRMLDPAVH</sequence>
<proteinExistence type="predicted"/>
<dbReference type="EMBL" id="VLKP01000010">
    <property type="protein sequence ID" value="TWI08180.1"/>
    <property type="molecule type" value="Genomic_DNA"/>
</dbReference>
<feature type="signal peptide" evidence="1">
    <location>
        <begin position="1"/>
        <end position="19"/>
    </location>
</feature>
<evidence type="ECO:0008006" key="4">
    <source>
        <dbReference type="Google" id="ProtNLM"/>
    </source>
</evidence>
<gene>
    <name evidence="2" type="ORF">IP93_02416</name>
</gene>
<evidence type="ECO:0000313" key="2">
    <source>
        <dbReference type="EMBL" id="TWI08180.1"/>
    </source>
</evidence>
<protein>
    <recommendedName>
        <fullName evidence="4">EF-hand domain-containing protein</fullName>
    </recommendedName>
</protein>
<name>A0A562LKM3_9GAMM</name>
<dbReference type="OrthoDB" id="5988510at2"/>
<organism evidence="2 3">
    <name type="scientific">Aerolutibacter ruishenii</name>
    <dbReference type="NCBI Taxonomy" id="686800"/>
    <lineage>
        <taxon>Bacteria</taxon>
        <taxon>Pseudomonadati</taxon>
        <taxon>Pseudomonadota</taxon>
        <taxon>Gammaproteobacteria</taxon>
        <taxon>Lysobacterales</taxon>
        <taxon>Lysobacteraceae</taxon>
        <taxon>Aerolutibacter</taxon>
    </lineage>
</organism>